<dbReference type="Pfam" id="PF18944">
    <property type="entry name" value="DUF5691"/>
    <property type="match status" value="1"/>
</dbReference>
<reference evidence="1 2" key="1">
    <citation type="submission" date="2019-05" db="EMBL/GenBank/DDBJ databases">
        <authorList>
            <person name="Qu J.-H."/>
        </authorList>
    </citation>
    <scope>NUCLEOTIDE SEQUENCE [LARGE SCALE GENOMIC DNA]</scope>
    <source>
        <strain evidence="1 2">NS28</strain>
    </source>
</reference>
<dbReference type="Proteomes" id="UP000323994">
    <property type="component" value="Unassembled WGS sequence"/>
</dbReference>
<keyword evidence="2" id="KW-1185">Reference proteome</keyword>
<accession>A0A5M8QU86</accession>
<protein>
    <submittedName>
        <fullName evidence="1">Uncharacterized protein</fullName>
    </submittedName>
</protein>
<evidence type="ECO:0000313" key="2">
    <source>
        <dbReference type="Proteomes" id="UP000323994"/>
    </source>
</evidence>
<dbReference type="SUPFAM" id="SSF48371">
    <property type="entry name" value="ARM repeat"/>
    <property type="match status" value="2"/>
</dbReference>
<dbReference type="AlphaFoldDB" id="A0A5M8QU86"/>
<dbReference type="InterPro" id="IPR016024">
    <property type="entry name" value="ARM-type_fold"/>
</dbReference>
<dbReference type="OrthoDB" id="262508at2"/>
<dbReference type="RefSeq" id="WP_139013409.1">
    <property type="nucleotide sequence ID" value="NZ_VBSN01000049.1"/>
</dbReference>
<dbReference type="InterPro" id="IPR043746">
    <property type="entry name" value="DUF5691"/>
</dbReference>
<sequence length="487" mass="55932">MTANEILKAALLGTDNYMPQPSLSLQETGEKIALQNTDKEDRFLKLAITALLYEEAGRNPLRVESCMPECPAETLPLIGEKMHGSIMAALTAKDEVLFQYLVYVVNKSNQVLTSELIPLILNKALEHKKAAFPLIKACGETGKWLCQLNENWRIFFENSDEENVWETGSFESRKAFLKNIRNSDPQRAIELLEQTFSTENAANRQAFLELLEQNLSIADEPFLQSLLKDKSQKVRETATEFLRKIQGSAINKSYLEYVLNVISIKEERHLLVTKKKVLSIRNDVLPDENLFKTGIEKVSSCKEVPDYIYITGQALQYVDPVILAQQLAVTEPELIRLFIQHKDSKYLLRHLAFSASCFKSKTWALALLHTQEVQDIILLNVLTEPERMPFYEQFIEGNLQQLLTYLLDDNYSILPESLSQRLLGFLLQNPYEITQPVYHRLALHLPVQILPKLKHYAEDAGEGYQHRYFKVQALEMMRIIDLKNNII</sequence>
<dbReference type="EMBL" id="VBSN01000049">
    <property type="protein sequence ID" value="KAA6438610.1"/>
    <property type="molecule type" value="Genomic_DNA"/>
</dbReference>
<gene>
    <name evidence="1" type="ORF">FEM33_18265</name>
</gene>
<comment type="caution">
    <text evidence="1">The sequence shown here is derived from an EMBL/GenBank/DDBJ whole genome shotgun (WGS) entry which is preliminary data.</text>
</comment>
<organism evidence="1 2">
    <name type="scientific">Dyadobacter flavalbus</name>
    <dbReference type="NCBI Taxonomy" id="2579942"/>
    <lineage>
        <taxon>Bacteria</taxon>
        <taxon>Pseudomonadati</taxon>
        <taxon>Bacteroidota</taxon>
        <taxon>Cytophagia</taxon>
        <taxon>Cytophagales</taxon>
        <taxon>Spirosomataceae</taxon>
        <taxon>Dyadobacter</taxon>
    </lineage>
</organism>
<name>A0A5M8QU86_9BACT</name>
<proteinExistence type="predicted"/>
<evidence type="ECO:0000313" key="1">
    <source>
        <dbReference type="EMBL" id="KAA6438610.1"/>
    </source>
</evidence>